<sequence>MFQGSGVQRSYSEASFKTDSRFSMDSCFSLFPDDFAPSQPSKNDTTNTYPLDVIHSAFQTPPLPDFASVSSWQDFSDWEMQEGTASAKSPEHDSQEIRTTIDHGHPSTASSLSAPSCKSPYLSRSSHNRSGSVATEHAILLILPTLTPPAEPSAFHNTKFVDGGDLASMLKNHAAMAKLLDLLGLDHLDLAGTRTFVEAADRLHKITARSVFKACNWSDRTFKNKVSRYLNAERSAKMDWPGSVPAIGNNDRVAYEEWQGSIYMWSALGPVATGLQPCADSQYEPERLAAKL</sequence>
<evidence type="ECO:0000256" key="1">
    <source>
        <dbReference type="SAM" id="MobiDB-lite"/>
    </source>
</evidence>
<protein>
    <submittedName>
        <fullName evidence="2">Uncharacterized protein</fullName>
    </submittedName>
</protein>
<organism evidence="2 3">
    <name type="scientific">Mycena rosella</name>
    <name type="common">Pink bonnet</name>
    <name type="synonym">Agaricus rosellus</name>
    <dbReference type="NCBI Taxonomy" id="1033263"/>
    <lineage>
        <taxon>Eukaryota</taxon>
        <taxon>Fungi</taxon>
        <taxon>Dikarya</taxon>
        <taxon>Basidiomycota</taxon>
        <taxon>Agaricomycotina</taxon>
        <taxon>Agaricomycetes</taxon>
        <taxon>Agaricomycetidae</taxon>
        <taxon>Agaricales</taxon>
        <taxon>Marasmiineae</taxon>
        <taxon>Mycenaceae</taxon>
        <taxon>Mycena</taxon>
    </lineage>
</organism>
<evidence type="ECO:0000313" key="2">
    <source>
        <dbReference type="EMBL" id="KAJ7670249.1"/>
    </source>
</evidence>
<feature type="region of interest" description="Disordered" evidence="1">
    <location>
        <begin position="101"/>
        <end position="128"/>
    </location>
</feature>
<dbReference type="AlphaFoldDB" id="A0AAD7G626"/>
<proteinExistence type="predicted"/>
<keyword evidence="3" id="KW-1185">Reference proteome</keyword>
<accession>A0AAD7G626</accession>
<dbReference type="EMBL" id="JARKIE010000183">
    <property type="protein sequence ID" value="KAJ7670249.1"/>
    <property type="molecule type" value="Genomic_DNA"/>
</dbReference>
<reference evidence="2" key="1">
    <citation type="submission" date="2023-03" db="EMBL/GenBank/DDBJ databases">
        <title>Massive genome expansion in bonnet fungi (Mycena s.s.) driven by repeated elements and novel gene families across ecological guilds.</title>
        <authorList>
            <consortium name="Lawrence Berkeley National Laboratory"/>
            <person name="Harder C.B."/>
            <person name="Miyauchi S."/>
            <person name="Viragh M."/>
            <person name="Kuo A."/>
            <person name="Thoen E."/>
            <person name="Andreopoulos B."/>
            <person name="Lu D."/>
            <person name="Skrede I."/>
            <person name="Drula E."/>
            <person name="Henrissat B."/>
            <person name="Morin E."/>
            <person name="Kohler A."/>
            <person name="Barry K."/>
            <person name="LaButti K."/>
            <person name="Morin E."/>
            <person name="Salamov A."/>
            <person name="Lipzen A."/>
            <person name="Mereny Z."/>
            <person name="Hegedus B."/>
            <person name="Baldrian P."/>
            <person name="Stursova M."/>
            <person name="Weitz H."/>
            <person name="Taylor A."/>
            <person name="Grigoriev I.V."/>
            <person name="Nagy L.G."/>
            <person name="Martin F."/>
            <person name="Kauserud H."/>
        </authorList>
    </citation>
    <scope>NUCLEOTIDE SEQUENCE</scope>
    <source>
        <strain evidence="2">CBHHK067</strain>
    </source>
</reference>
<dbReference type="Proteomes" id="UP001221757">
    <property type="component" value="Unassembled WGS sequence"/>
</dbReference>
<comment type="caution">
    <text evidence="2">The sequence shown here is derived from an EMBL/GenBank/DDBJ whole genome shotgun (WGS) entry which is preliminary data.</text>
</comment>
<name>A0AAD7G626_MYCRO</name>
<feature type="compositionally biased region" description="Polar residues" evidence="1">
    <location>
        <begin position="107"/>
        <end position="128"/>
    </location>
</feature>
<gene>
    <name evidence="2" type="ORF">B0H17DRAFT_1141955</name>
</gene>
<evidence type="ECO:0000313" key="3">
    <source>
        <dbReference type="Proteomes" id="UP001221757"/>
    </source>
</evidence>